<sequence>MADAFHNDWQQVIGDELKKDYFDDLRAFLKEEYSQRAVFPPKNDIMNAFHATSFEKTKVVLLGQDPYHGKGQAHGLSFSVKPGLKVPPSLVNIYKELEADIGCAAPKHGHLQRWAEQGVLMLNTVLTVRAGVPQSHRGQGWETFTNEVIDRLNERETPLIFLLWGKPAQEKRERVDEERHLVLTSPHPSPFSANRGFFGSRPFSTINEKLTEWGSEPIDWCLPLDPEEAKQ</sequence>
<dbReference type="GO" id="GO:0004844">
    <property type="term" value="F:uracil DNA N-glycosylase activity"/>
    <property type="evidence" value="ECO:0007669"/>
    <property type="project" value="UniProtKB-UniRule"/>
</dbReference>
<evidence type="ECO:0000259" key="12">
    <source>
        <dbReference type="SMART" id="SM00986"/>
    </source>
</evidence>
<keyword evidence="14" id="KW-1185">Reference proteome</keyword>
<evidence type="ECO:0000256" key="10">
    <source>
        <dbReference type="PROSITE-ProRule" id="PRU10072"/>
    </source>
</evidence>
<comment type="function">
    <text evidence="2 9 11">Excises uracil residues from the DNA which can arise as a result of misincorporation of dUMP residues by DNA polymerase or due to deamination of cytosine.</text>
</comment>
<organism evidence="13 14">
    <name type="scientific">Alkalicoccus luteus</name>
    <dbReference type="NCBI Taxonomy" id="1237094"/>
    <lineage>
        <taxon>Bacteria</taxon>
        <taxon>Bacillati</taxon>
        <taxon>Bacillota</taxon>
        <taxon>Bacilli</taxon>
        <taxon>Bacillales</taxon>
        <taxon>Bacillaceae</taxon>
        <taxon>Alkalicoccus</taxon>
    </lineage>
</organism>
<evidence type="ECO:0000256" key="7">
    <source>
        <dbReference type="ARBA" id="ARBA00022801"/>
    </source>
</evidence>
<dbReference type="EC" id="3.2.2.27" evidence="4 9"/>
<dbReference type="NCBIfam" id="NF003588">
    <property type="entry name" value="PRK05254.1-1"/>
    <property type="match status" value="1"/>
</dbReference>
<evidence type="ECO:0000256" key="4">
    <source>
        <dbReference type="ARBA" id="ARBA00012030"/>
    </source>
</evidence>
<dbReference type="PANTHER" id="PTHR11264">
    <property type="entry name" value="URACIL-DNA GLYCOSYLASE"/>
    <property type="match status" value="1"/>
</dbReference>
<evidence type="ECO:0000256" key="3">
    <source>
        <dbReference type="ARBA" id="ARBA00008184"/>
    </source>
</evidence>
<evidence type="ECO:0000313" key="13">
    <source>
        <dbReference type="EMBL" id="NJP38229.1"/>
    </source>
</evidence>
<dbReference type="PROSITE" id="PS00130">
    <property type="entry name" value="U_DNA_GLYCOSYLASE"/>
    <property type="match status" value="1"/>
</dbReference>
<dbReference type="CDD" id="cd10027">
    <property type="entry name" value="UDG-F1-like"/>
    <property type="match status" value="1"/>
</dbReference>
<accession>A0A969TXG9</accession>
<dbReference type="Proteomes" id="UP000752012">
    <property type="component" value="Unassembled WGS sequence"/>
</dbReference>
<keyword evidence="8 9" id="KW-0234">DNA repair</keyword>
<gene>
    <name evidence="9" type="primary">ung</name>
    <name evidence="13" type="ORF">HCN83_11600</name>
</gene>
<evidence type="ECO:0000256" key="2">
    <source>
        <dbReference type="ARBA" id="ARBA00002631"/>
    </source>
</evidence>
<dbReference type="AlphaFoldDB" id="A0A969TXG9"/>
<dbReference type="NCBIfam" id="TIGR00628">
    <property type="entry name" value="ung"/>
    <property type="match status" value="1"/>
</dbReference>
<dbReference type="NCBIfam" id="NF003592">
    <property type="entry name" value="PRK05254.1-5"/>
    <property type="match status" value="1"/>
</dbReference>
<evidence type="ECO:0000313" key="14">
    <source>
        <dbReference type="Proteomes" id="UP000752012"/>
    </source>
</evidence>
<evidence type="ECO:0000256" key="6">
    <source>
        <dbReference type="ARBA" id="ARBA00022763"/>
    </source>
</evidence>
<evidence type="ECO:0000256" key="1">
    <source>
        <dbReference type="ARBA" id="ARBA00001400"/>
    </source>
</evidence>
<evidence type="ECO:0000256" key="9">
    <source>
        <dbReference type="HAMAP-Rule" id="MF_00148"/>
    </source>
</evidence>
<evidence type="ECO:0000256" key="11">
    <source>
        <dbReference type="RuleBase" id="RU003780"/>
    </source>
</evidence>
<keyword evidence="9" id="KW-0963">Cytoplasm</keyword>
<keyword evidence="13" id="KW-0326">Glycosidase</keyword>
<keyword evidence="6 9" id="KW-0227">DNA damage</keyword>
<comment type="subcellular location">
    <subcellularLocation>
        <location evidence="9">Cytoplasm</location>
    </subcellularLocation>
</comment>
<dbReference type="RefSeq" id="WP_168007504.1">
    <property type="nucleotide sequence ID" value="NZ_JAATHJ010000018.1"/>
</dbReference>
<comment type="catalytic activity">
    <reaction evidence="1 9 11">
        <text>Hydrolyzes single-stranded DNA or mismatched double-stranded DNA and polynucleotides, releasing free uracil.</text>
        <dbReference type="EC" id="3.2.2.27"/>
    </reaction>
</comment>
<dbReference type="SMART" id="SM00987">
    <property type="entry name" value="UreE_C"/>
    <property type="match status" value="1"/>
</dbReference>
<dbReference type="GO" id="GO:0097510">
    <property type="term" value="P:base-excision repair, AP site formation via deaminated base removal"/>
    <property type="evidence" value="ECO:0007669"/>
    <property type="project" value="TreeGrafter"/>
</dbReference>
<comment type="similarity">
    <text evidence="3 9 11">Belongs to the uracil-DNA glycosylase (UDG) superfamily. UNG family.</text>
</comment>
<evidence type="ECO:0000256" key="8">
    <source>
        <dbReference type="ARBA" id="ARBA00023204"/>
    </source>
</evidence>
<dbReference type="PANTHER" id="PTHR11264:SF0">
    <property type="entry name" value="URACIL-DNA GLYCOSYLASE"/>
    <property type="match status" value="1"/>
</dbReference>
<dbReference type="GO" id="GO:0005737">
    <property type="term" value="C:cytoplasm"/>
    <property type="evidence" value="ECO:0007669"/>
    <property type="project" value="UniProtKB-SubCell"/>
</dbReference>
<dbReference type="SMART" id="SM00986">
    <property type="entry name" value="UDG"/>
    <property type="match status" value="1"/>
</dbReference>
<proteinExistence type="inferred from homology"/>
<dbReference type="NCBIfam" id="NF003591">
    <property type="entry name" value="PRK05254.1-4"/>
    <property type="match status" value="1"/>
</dbReference>
<dbReference type="Gene3D" id="3.40.470.10">
    <property type="entry name" value="Uracil-DNA glycosylase-like domain"/>
    <property type="match status" value="1"/>
</dbReference>
<dbReference type="Pfam" id="PF03167">
    <property type="entry name" value="UDG"/>
    <property type="match status" value="1"/>
</dbReference>
<dbReference type="InterPro" id="IPR036895">
    <property type="entry name" value="Uracil-DNA_glycosylase-like_sf"/>
</dbReference>
<dbReference type="SUPFAM" id="SSF52141">
    <property type="entry name" value="Uracil-DNA glycosylase-like"/>
    <property type="match status" value="1"/>
</dbReference>
<dbReference type="HAMAP" id="MF_00148">
    <property type="entry name" value="UDG"/>
    <property type="match status" value="1"/>
</dbReference>
<comment type="caution">
    <text evidence="13">The sequence shown here is derived from an EMBL/GenBank/DDBJ whole genome shotgun (WGS) entry which is preliminary data.</text>
</comment>
<evidence type="ECO:0000256" key="5">
    <source>
        <dbReference type="ARBA" id="ARBA00018429"/>
    </source>
</evidence>
<dbReference type="InterPro" id="IPR002043">
    <property type="entry name" value="UDG_fam1"/>
</dbReference>
<protein>
    <recommendedName>
        <fullName evidence="5 9">Uracil-DNA glycosylase</fullName>
        <shortName evidence="9">UDG</shortName>
        <ecNumber evidence="4 9">3.2.2.27</ecNumber>
    </recommendedName>
</protein>
<dbReference type="InterPro" id="IPR005122">
    <property type="entry name" value="Uracil-DNA_glycosylase-like"/>
</dbReference>
<feature type="domain" description="Uracil-DNA glycosylase-like" evidence="12">
    <location>
        <begin position="50"/>
        <end position="210"/>
    </location>
</feature>
<keyword evidence="7 9" id="KW-0378">Hydrolase</keyword>
<dbReference type="NCBIfam" id="NF003589">
    <property type="entry name" value="PRK05254.1-2"/>
    <property type="match status" value="1"/>
</dbReference>
<reference evidence="13 14" key="1">
    <citation type="submission" date="2020-03" db="EMBL/GenBank/DDBJ databases">
        <title>Assessment of the enzymatic potential of alkaline-tolerant lipase obtained from Bacillus luteus H11 (technogenic soil) for the bioremediation of saline soils contaminated with petroleum substances.</title>
        <authorList>
            <person name="Kalwasinska A."/>
        </authorList>
    </citation>
    <scope>NUCLEOTIDE SEQUENCE [LARGE SCALE GENOMIC DNA]</scope>
    <source>
        <strain evidence="13 14">H11</strain>
    </source>
</reference>
<dbReference type="InterPro" id="IPR018085">
    <property type="entry name" value="Ura-DNA_Glyclase_AS"/>
</dbReference>
<dbReference type="FunFam" id="3.40.470.10:FF:000001">
    <property type="entry name" value="Uracil-DNA glycosylase"/>
    <property type="match status" value="1"/>
</dbReference>
<dbReference type="EMBL" id="JAATHJ010000018">
    <property type="protein sequence ID" value="NJP38229.1"/>
    <property type="molecule type" value="Genomic_DNA"/>
</dbReference>
<name>A0A969TXG9_9BACI</name>
<feature type="active site" description="Proton acceptor" evidence="9 10">
    <location>
        <position position="65"/>
    </location>
</feature>